<dbReference type="EMBL" id="CP002665">
    <property type="protein sequence ID" value="AEI11991.1"/>
    <property type="molecule type" value="Genomic_DNA"/>
</dbReference>
<dbReference type="AlphaFoldDB" id="F8A485"/>
<organism evidence="1 2">
    <name type="scientific">Cellulomonas gilvus (strain ATCC 13127 / NRRL B-14078)</name>
    <name type="common">Cellvibrio gilvus</name>
    <dbReference type="NCBI Taxonomy" id="593907"/>
    <lineage>
        <taxon>Bacteria</taxon>
        <taxon>Bacillati</taxon>
        <taxon>Actinomycetota</taxon>
        <taxon>Actinomycetes</taxon>
        <taxon>Micrococcales</taxon>
        <taxon>Cellulomonadaceae</taxon>
        <taxon>Cellulomonas</taxon>
    </lineage>
</organism>
<evidence type="ECO:0000313" key="1">
    <source>
        <dbReference type="EMBL" id="AEI11991.1"/>
    </source>
</evidence>
<protein>
    <recommendedName>
        <fullName evidence="3">YdhG-like domain-containing protein</fullName>
    </recommendedName>
</protein>
<accession>F8A485</accession>
<dbReference type="RefSeq" id="WP_013883510.1">
    <property type="nucleotide sequence ID" value="NC_015671.1"/>
</dbReference>
<gene>
    <name evidence="1" type="ordered locus">Celgi_1472</name>
</gene>
<evidence type="ECO:0000313" key="2">
    <source>
        <dbReference type="Proteomes" id="UP000000485"/>
    </source>
</evidence>
<proteinExistence type="predicted"/>
<evidence type="ECO:0008006" key="3">
    <source>
        <dbReference type="Google" id="ProtNLM"/>
    </source>
</evidence>
<reference evidence="2" key="1">
    <citation type="submission" date="2011-04" db="EMBL/GenBank/DDBJ databases">
        <title>Complete sequence of Cellvibrio gilvus ATCC 13127.</title>
        <authorList>
            <person name="Lucas S."/>
            <person name="Han J."/>
            <person name="Lapidus A."/>
            <person name="Cheng J.-F."/>
            <person name="Goodwin L."/>
            <person name="Pitluck S."/>
            <person name="Peters L."/>
            <person name="Munk A."/>
            <person name="Detter J.C."/>
            <person name="Han C."/>
            <person name="Tapia R."/>
            <person name="Land M."/>
            <person name="Hauser L."/>
            <person name="Kyrpides N."/>
            <person name="Ivanova N."/>
            <person name="Ovchinnikova G."/>
            <person name="Pagani I."/>
            <person name="Mead D."/>
            <person name="Brumm P."/>
            <person name="Woyke T."/>
        </authorList>
    </citation>
    <scope>NUCLEOTIDE SEQUENCE [LARGE SCALE GENOMIC DNA]</scope>
    <source>
        <strain evidence="2">ATCC 13127 / NRRL B-14078</strain>
    </source>
</reference>
<dbReference type="eggNOG" id="ENOG5032S5R">
    <property type="taxonomic scope" value="Bacteria"/>
</dbReference>
<dbReference type="HOGENOM" id="CLU_130420_0_0_11"/>
<dbReference type="Proteomes" id="UP000000485">
    <property type="component" value="Chromosome"/>
</dbReference>
<keyword evidence="2" id="KW-1185">Reference proteome</keyword>
<dbReference type="OrthoDB" id="5951444at2"/>
<dbReference type="KEGG" id="cga:Celgi_1472"/>
<dbReference type="STRING" id="593907.Celgi_1472"/>
<sequence length="141" mass="15045">MADAVTRPTDADPVAFVDAVGHPVRRRDAHTLLALYARVTGQPAVMWGPSIVGFGTYRYRYASGRTGQAPAAGFSPRAAATTLHLPMGVEDLAADLDALGPHRRTVSCVHVTDLTRLDAEVLERVVARGYAAVRAAWPEPA</sequence>
<name>F8A485_CELGA</name>